<dbReference type="GO" id="GO:0009507">
    <property type="term" value="C:chloroplast"/>
    <property type="evidence" value="ECO:0007669"/>
    <property type="project" value="TreeGrafter"/>
</dbReference>
<evidence type="ECO:0000313" key="10">
    <source>
        <dbReference type="Proteomes" id="UP001165082"/>
    </source>
</evidence>
<comment type="similarity">
    <text evidence="2 7">Belongs to the malic enzymes family.</text>
</comment>
<evidence type="ECO:0000256" key="2">
    <source>
        <dbReference type="ARBA" id="ARBA00008785"/>
    </source>
</evidence>
<dbReference type="InterPro" id="IPR001891">
    <property type="entry name" value="Malic_OxRdtase"/>
</dbReference>
<dbReference type="PANTHER" id="PTHR23406">
    <property type="entry name" value="MALIC ENZYME-RELATED"/>
    <property type="match status" value="1"/>
</dbReference>
<name>A0A9W7DPL1_9STRA</name>
<accession>A0A9W7DPL1</accession>
<organism evidence="9 10">
    <name type="scientific">Triparma retinervis</name>
    <dbReference type="NCBI Taxonomy" id="2557542"/>
    <lineage>
        <taxon>Eukaryota</taxon>
        <taxon>Sar</taxon>
        <taxon>Stramenopiles</taxon>
        <taxon>Ochrophyta</taxon>
        <taxon>Bolidophyceae</taxon>
        <taxon>Parmales</taxon>
        <taxon>Triparmaceae</taxon>
        <taxon>Triparma</taxon>
    </lineage>
</organism>
<dbReference type="NCBIfam" id="NF010052">
    <property type="entry name" value="PRK13529.1"/>
    <property type="match status" value="1"/>
</dbReference>
<dbReference type="Gene3D" id="3.40.50.10380">
    <property type="entry name" value="Malic enzyme, N-terminal domain"/>
    <property type="match status" value="1"/>
</dbReference>
<feature type="binding site" evidence="6">
    <location>
        <position position="221"/>
    </location>
    <ligand>
        <name>a divalent metal cation</name>
        <dbReference type="ChEBI" id="CHEBI:60240"/>
    </ligand>
</feature>
<keyword evidence="7" id="KW-0560">Oxidoreductase</keyword>
<dbReference type="OrthoDB" id="5365701at2759"/>
<feature type="binding site" evidence="5">
    <location>
        <position position="107"/>
    </location>
    <ligand>
        <name>(S)-malate</name>
        <dbReference type="ChEBI" id="CHEBI:15589"/>
    </ligand>
</feature>
<proteinExistence type="inferred from homology"/>
<evidence type="ECO:0000313" key="9">
    <source>
        <dbReference type="EMBL" id="GMH51424.1"/>
    </source>
</evidence>
<dbReference type="PIRSF" id="PIRSF000106">
    <property type="entry name" value="ME"/>
    <property type="match status" value="1"/>
</dbReference>
<dbReference type="InterPro" id="IPR012301">
    <property type="entry name" value="Malic_N_dom"/>
</dbReference>
<dbReference type="InterPro" id="IPR012302">
    <property type="entry name" value="Malic_NAD-bd"/>
</dbReference>
<feature type="non-terminal residue" evidence="9">
    <location>
        <position position="272"/>
    </location>
</feature>
<feature type="binding site" evidence="6">
    <location>
        <position position="198"/>
    </location>
    <ligand>
        <name>a divalent metal cation</name>
        <dbReference type="ChEBI" id="CHEBI:60240"/>
    </ligand>
</feature>
<dbReference type="AlphaFoldDB" id="A0A9W7DPL1"/>
<dbReference type="PROSITE" id="PS00331">
    <property type="entry name" value="MALIC_ENZYMES"/>
    <property type="match status" value="1"/>
</dbReference>
<keyword evidence="3 6" id="KW-0479">Metal-binding</keyword>
<dbReference type="GO" id="GO:0004473">
    <property type="term" value="F:malate dehydrogenase (decarboxylating) (NADP+) activity"/>
    <property type="evidence" value="ECO:0007669"/>
    <property type="project" value="TreeGrafter"/>
</dbReference>
<dbReference type="InterPro" id="IPR046346">
    <property type="entry name" value="Aminoacid_DH-like_N_sf"/>
</dbReference>
<feature type="active site" description="Proton acceptor" evidence="4">
    <location>
        <position position="125"/>
    </location>
</feature>
<evidence type="ECO:0000256" key="7">
    <source>
        <dbReference type="RuleBase" id="RU003426"/>
    </source>
</evidence>
<sequence length="272" mass="29708">MENIRGKTSDIDKYTYLRQLACNCEDLYFATLMSNIPELMPIVYTPTVGEACQKYSQLHTFTSGTSSSRSGSEGLYISLNDLGRVREVLDNYPSPSVSCVVMTDGERILGLGDQGANGMGIPIGKLALYTACAGINPGECLPITIDVGTNNEEYLKDDCYIGLRQKRERSSKYDALIDEVITSIKDKYGSNTLIQFEDFGNSNAFRLLSKYQSTCTCFNDDIQGTASVVLAGLIASERITGKKLEEHKFVFLGAGEAGVGIADLIAYAVREE</sequence>
<dbReference type="GO" id="GO:0046872">
    <property type="term" value="F:metal ion binding"/>
    <property type="evidence" value="ECO:0007669"/>
    <property type="project" value="UniProtKB-KW"/>
</dbReference>
<feature type="active site" description="Proton donor" evidence="4">
    <location>
        <position position="44"/>
    </location>
</feature>
<evidence type="ECO:0000256" key="1">
    <source>
        <dbReference type="ARBA" id="ARBA00001936"/>
    </source>
</evidence>
<evidence type="ECO:0000256" key="5">
    <source>
        <dbReference type="PIRSR" id="PIRSR000106-2"/>
    </source>
</evidence>
<evidence type="ECO:0000256" key="4">
    <source>
        <dbReference type="PIRSR" id="PIRSR000106-1"/>
    </source>
</evidence>
<dbReference type="SMART" id="SM01274">
    <property type="entry name" value="malic"/>
    <property type="match status" value="1"/>
</dbReference>
<protein>
    <recommendedName>
        <fullName evidence="7">Malic enzyme</fullName>
    </recommendedName>
</protein>
<gene>
    <name evidence="9" type="ORF">TrRE_jg10545</name>
</gene>
<feature type="domain" description="Malic enzyme N-terminal" evidence="8">
    <location>
        <begin position="21"/>
        <end position="212"/>
    </location>
</feature>
<dbReference type="PANTHER" id="PTHR23406:SF90">
    <property type="entry name" value="MALIC ENZYME-RELATED"/>
    <property type="match status" value="1"/>
</dbReference>
<dbReference type="InterPro" id="IPR036291">
    <property type="entry name" value="NAD(P)-bd_dom_sf"/>
</dbReference>
<comment type="cofactor">
    <cofactor evidence="1">
        <name>Mn(2+)</name>
        <dbReference type="ChEBI" id="CHEBI:29035"/>
    </cofactor>
</comment>
<dbReference type="GO" id="GO:0051287">
    <property type="term" value="F:NAD binding"/>
    <property type="evidence" value="ECO:0007669"/>
    <property type="project" value="InterPro"/>
</dbReference>
<evidence type="ECO:0000256" key="6">
    <source>
        <dbReference type="PIRSR" id="PIRSR000106-3"/>
    </source>
</evidence>
<dbReference type="PRINTS" id="PR00072">
    <property type="entry name" value="MALOXRDTASE"/>
</dbReference>
<dbReference type="EMBL" id="BRXZ01004567">
    <property type="protein sequence ID" value="GMH51424.1"/>
    <property type="molecule type" value="Genomic_DNA"/>
</dbReference>
<dbReference type="Pfam" id="PF00390">
    <property type="entry name" value="malic"/>
    <property type="match status" value="1"/>
</dbReference>
<dbReference type="Pfam" id="PF03949">
    <property type="entry name" value="Malic_M"/>
    <property type="match status" value="1"/>
</dbReference>
<feature type="binding site" evidence="6">
    <location>
        <position position="197"/>
    </location>
    <ligand>
        <name>a divalent metal cation</name>
        <dbReference type="ChEBI" id="CHEBI:60240"/>
    </ligand>
</feature>
<reference evidence="9" key="1">
    <citation type="submission" date="2022-07" db="EMBL/GenBank/DDBJ databases">
        <title>Genome analysis of Parmales, a sister group of diatoms, reveals the evolutionary specialization of diatoms from phago-mixotrophs to photoautotrophs.</title>
        <authorList>
            <person name="Ban H."/>
            <person name="Sato S."/>
            <person name="Yoshikawa S."/>
            <person name="Kazumasa Y."/>
            <person name="Nakamura Y."/>
            <person name="Ichinomiya M."/>
            <person name="Saitoh K."/>
            <person name="Sato N."/>
            <person name="Blanc-Mathieu R."/>
            <person name="Endo H."/>
            <person name="Kuwata A."/>
            <person name="Ogata H."/>
        </authorList>
    </citation>
    <scope>NUCLEOTIDE SEQUENCE</scope>
</reference>
<comment type="caution">
    <text evidence="9">The sequence shown here is derived from an EMBL/GenBank/DDBJ whole genome shotgun (WGS) entry which is preliminary data.</text>
</comment>
<dbReference type="Gene3D" id="3.40.50.720">
    <property type="entry name" value="NAD(P)-binding Rossmann-like Domain"/>
    <property type="match status" value="1"/>
</dbReference>
<dbReference type="SUPFAM" id="SSF53223">
    <property type="entry name" value="Aminoacid dehydrogenase-like, N-terminal domain"/>
    <property type="match status" value="1"/>
</dbReference>
<dbReference type="GO" id="GO:0006108">
    <property type="term" value="P:malate metabolic process"/>
    <property type="evidence" value="ECO:0007669"/>
    <property type="project" value="TreeGrafter"/>
</dbReference>
<dbReference type="SUPFAM" id="SSF51735">
    <property type="entry name" value="NAD(P)-binding Rossmann-fold domains"/>
    <property type="match status" value="1"/>
</dbReference>
<evidence type="ECO:0000256" key="3">
    <source>
        <dbReference type="ARBA" id="ARBA00022723"/>
    </source>
</evidence>
<keyword evidence="10" id="KW-1185">Reference proteome</keyword>
<evidence type="ECO:0000259" key="8">
    <source>
        <dbReference type="SMART" id="SM01274"/>
    </source>
</evidence>
<dbReference type="InterPro" id="IPR015884">
    <property type="entry name" value="Malic_enzyme_CS"/>
</dbReference>
<comment type="cofactor">
    <cofactor evidence="6">
        <name>Mg(2+)</name>
        <dbReference type="ChEBI" id="CHEBI:18420"/>
    </cofactor>
    <cofactor evidence="6">
        <name>Mn(2+)</name>
        <dbReference type="ChEBI" id="CHEBI:29035"/>
    </cofactor>
    <text evidence="6">Divalent metal cations. Prefers magnesium or manganese.</text>
</comment>
<dbReference type="InterPro" id="IPR037062">
    <property type="entry name" value="Malic_N_dom_sf"/>
</dbReference>
<dbReference type="Proteomes" id="UP001165082">
    <property type="component" value="Unassembled WGS sequence"/>
</dbReference>